<evidence type="ECO:0000313" key="2">
    <source>
        <dbReference type="EMBL" id="KKL10885.1"/>
    </source>
</evidence>
<reference evidence="2" key="1">
    <citation type="journal article" date="2015" name="Nature">
        <title>Complex archaea that bridge the gap between prokaryotes and eukaryotes.</title>
        <authorList>
            <person name="Spang A."/>
            <person name="Saw J.H."/>
            <person name="Jorgensen S.L."/>
            <person name="Zaremba-Niedzwiedzka K."/>
            <person name="Martijn J."/>
            <person name="Lind A.E."/>
            <person name="van Eijk R."/>
            <person name="Schleper C."/>
            <person name="Guy L."/>
            <person name="Ettema T.J."/>
        </authorList>
    </citation>
    <scope>NUCLEOTIDE SEQUENCE</scope>
</reference>
<dbReference type="PANTHER" id="PTHR12110:SF21">
    <property type="entry name" value="XYLOSE ISOMERASE-LIKE TIM BARREL DOMAIN-CONTAINING PROTEIN"/>
    <property type="match status" value="1"/>
</dbReference>
<dbReference type="AlphaFoldDB" id="A0A0F9AND4"/>
<dbReference type="InterPro" id="IPR050312">
    <property type="entry name" value="IolE/XylAMocC-like"/>
</dbReference>
<organism evidence="2">
    <name type="scientific">marine sediment metagenome</name>
    <dbReference type="NCBI Taxonomy" id="412755"/>
    <lineage>
        <taxon>unclassified sequences</taxon>
        <taxon>metagenomes</taxon>
        <taxon>ecological metagenomes</taxon>
    </lineage>
</organism>
<name>A0A0F9AND4_9ZZZZ</name>
<comment type="caution">
    <text evidence="2">The sequence shown here is derived from an EMBL/GenBank/DDBJ whole genome shotgun (WGS) entry which is preliminary data.</text>
</comment>
<feature type="domain" description="Xylose isomerase-like TIM barrel" evidence="1">
    <location>
        <begin position="62"/>
        <end position="274"/>
    </location>
</feature>
<proteinExistence type="predicted"/>
<sequence>MELGLGSIAFIYDAIENGKFSNSVDLLLNSIERTFHFAEENDLKICEIILDPPEILLSEDRQKFIDMCDSFPKIKKQFHAPFTYLSLCTRNPWILQASLECYITCAEICNEIGAKLYTLHPGNAKFLHHSYNSIKNQLVESIDKLLNEINGMGLITCIENMPKFAGFFLKVNEINDFYSKVNRRDIYFTWDTGHSWSCYDDIDKLWENQHKRIKNIHLVENLDNALDIHPTLGMGVVDFQKVFDLAEEYSYKGAMIMELHKVEDLLQSIEFIRQFF</sequence>
<dbReference type="InterPro" id="IPR036237">
    <property type="entry name" value="Xyl_isomerase-like_sf"/>
</dbReference>
<dbReference type="Gene3D" id="3.20.20.150">
    <property type="entry name" value="Divalent-metal-dependent TIM barrel enzymes"/>
    <property type="match status" value="1"/>
</dbReference>
<dbReference type="SUPFAM" id="SSF51658">
    <property type="entry name" value="Xylose isomerase-like"/>
    <property type="match status" value="1"/>
</dbReference>
<dbReference type="PANTHER" id="PTHR12110">
    <property type="entry name" value="HYDROXYPYRUVATE ISOMERASE"/>
    <property type="match status" value="1"/>
</dbReference>
<accession>A0A0F9AND4</accession>
<protein>
    <recommendedName>
        <fullName evidence="1">Xylose isomerase-like TIM barrel domain-containing protein</fullName>
    </recommendedName>
</protein>
<dbReference type="Pfam" id="PF01261">
    <property type="entry name" value="AP_endonuc_2"/>
    <property type="match status" value="1"/>
</dbReference>
<gene>
    <name evidence="2" type="ORF">LCGC14_2551360</name>
</gene>
<dbReference type="EMBL" id="LAZR01041881">
    <property type="protein sequence ID" value="KKL10885.1"/>
    <property type="molecule type" value="Genomic_DNA"/>
</dbReference>
<dbReference type="InterPro" id="IPR013022">
    <property type="entry name" value="Xyl_isomerase-like_TIM-brl"/>
</dbReference>
<evidence type="ECO:0000259" key="1">
    <source>
        <dbReference type="Pfam" id="PF01261"/>
    </source>
</evidence>